<keyword evidence="10" id="KW-1185">Reference proteome</keyword>
<dbReference type="InterPro" id="IPR053242">
    <property type="entry name" value="PAM2-like_domain"/>
</dbReference>
<evidence type="ECO:0000313" key="9">
    <source>
        <dbReference type="EMBL" id="KAH6590718.1"/>
    </source>
</evidence>
<feature type="region of interest" description="Disordered" evidence="5">
    <location>
        <begin position="639"/>
        <end position="658"/>
    </location>
</feature>
<dbReference type="SMART" id="SM00463">
    <property type="entry name" value="SMR"/>
    <property type="match status" value="1"/>
</dbReference>
<dbReference type="Gene3D" id="3.30.1370.110">
    <property type="match status" value="1"/>
</dbReference>
<dbReference type="PROSITE" id="PS51140">
    <property type="entry name" value="CUE"/>
    <property type="match status" value="1"/>
</dbReference>
<name>A0ABQ8F239_9FUNG</name>
<evidence type="ECO:0000256" key="2">
    <source>
        <dbReference type="ARBA" id="ARBA00022771"/>
    </source>
</evidence>
<evidence type="ECO:0000256" key="1">
    <source>
        <dbReference type="ARBA" id="ARBA00022723"/>
    </source>
</evidence>
<dbReference type="SMART" id="SM01162">
    <property type="entry name" value="DUF1771"/>
    <property type="match status" value="1"/>
</dbReference>
<proteinExistence type="predicted"/>
<feature type="region of interest" description="Disordered" evidence="5">
    <location>
        <begin position="541"/>
        <end position="573"/>
    </location>
</feature>
<comment type="caution">
    <text evidence="9">The sequence shown here is derived from an EMBL/GenBank/DDBJ whole genome shotgun (WGS) entry which is preliminary data.</text>
</comment>
<evidence type="ECO:0000259" key="6">
    <source>
        <dbReference type="PROSITE" id="PS50103"/>
    </source>
</evidence>
<feature type="region of interest" description="Disordered" evidence="5">
    <location>
        <begin position="148"/>
        <end position="170"/>
    </location>
</feature>
<feature type="domain" description="CUE" evidence="8">
    <location>
        <begin position="322"/>
        <end position="364"/>
    </location>
</feature>
<feature type="compositionally biased region" description="Polar residues" evidence="5">
    <location>
        <begin position="378"/>
        <end position="393"/>
    </location>
</feature>
<feature type="region of interest" description="Disordered" evidence="5">
    <location>
        <begin position="477"/>
        <end position="502"/>
    </location>
</feature>
<keyword evidence="1 4" id="KW-0479">Metal-binding</keyword>
<feature type="compositionally biased region" description="Low complexity" evidence="5">
    <location>
        <begin position="152"/>
        <end position="169"/>
    </location>
</feature>
<dbReference type="Pfam" id="PF01713">
    <property type="entry name" value="Smr"/>
    <property type="match status" value="1"/>
</dbReference>
<feature type="zinc finger region" description="C3H1-type" evidence="4">
    <location>
        <begin position="438"/>
        <end position="465"/>
    </location>
</feature>
<feature type="compositionally biased region" description="Low complexity" evidence="5">
    <location>
        <begin position="639"/>
        <end position="651"/>
    </location>
</feature>
<dbReference type="PANTHER" id="PTHR46651:SF1">
    <property type="entry name" value="SMALL MUTS RELATED FAMILY PROTEIN"/>
    <property type="match status" value="1"/>
</dbReference>
<accession>A0ABQ8F239</accession>
<dbReference type="Proteomes" id="UP001648503">
    <property type="component" value="Unassembled WGS sequence"/>
</dbReference>
<reference evidence="9 10" key="1">
    <citation type="submission" date="2021-02" db="EMBL/GenBank/DDBJ databases">
        <title>Variation within the Batrachochytrium salamandrivorans European outbreak.</title>
        <authorList>
            <person name="Kelly M."/>
            <person name="Pasmans F."/>
            <person name="Shea T.P."/>
            <person name="Munoz J.F."/>
            <person name="Carranza S."/>
            <person name="Cuomo C.A."/>
            <person name="Martel A."/>
        </authorList>
    </citation>
    <scope>NUCLEOTIDE SEQUENCE [LARGE SCALE GENOMIC DNA]</scope>
    <source>
        <strain evidence="9 10">AMFP18/2</strain>
    </source>
</reference>
<keyword evidence="2 4" id="KW-0863">Zinc-finger</keyword>
<dbReference type="InterPro" id="IPR000571">
    <property type="entry name" value="Znf_CCCH"/>
</dbReference>
<dbReference type="CDD" id="cd14279">
    <property type="entry name" value="CUE"/>
    <property type="match status" value="1"/>
</dbReference>
<dbReference type="PANTHER" id="PTHR46651">
    <property type="entry name" value="POLYADENYLATE-BINDING PROTEIN-INTERACTING PROTEIN 7"/>
    <property type="match status" value="1"/>
</dbReference>
<gene>
    <name evidence="9" type="ORF">BASA50_009182</name>
</gene>
<feature type="compositionally biased region" description="Basic residues" evidence="5">
    <location>
        <begin position="562"/>
        <end position="573"/>
    </location>
</feature>
<dbReference type="InterPro" id="IPR003892">
    <property type="entry name" value="CUE"/>
</dbReference>
<feature type="domain" description="C3H1-type" evidence="6">
    <location>
        <begin position="438"/>
        <end position="465"/>
    </location>
</feature>
<dbReference type="InterPro" id="IPR036063">
    <property type="entry name" value="Smr_dom_sf"/>
</dbReference>
<dbReference type="PROSITE" id="PS50103">
    <property type="entry name" value="ZF_C3H1"/>
    <property type="match status" value="1"/>
</dbReference>
<dbReference type="Gene3D" id="3.30.1370.210">
    <property type="match status" value="1"/>
</dbReference>
<feature type="region of interest" description="Disordered" evidence="5">
    <location>
        <begin position="363"/>
        <end position="393"/>
    </location>
</feature>
<feature type="compositionally biased region" description="Low complexity" evidence="5">
    <location>
        <begin position="541"/>
        <end position="558"/>
    </location>
</feature>
<dbReference type="InterPro" id="IPR013899">
    <property type="entry name" value="DUF1771"/>
</dbReference>
<protein>
    <recommendedName>
        <fullName evidence="11">Smr domain-containing protein</fullName>
    </recommendedName>
</protein>
<evidence type="ECO:0008006" key="11">
    <source>
        <dbReference type="Google" id="ProtNLM"/>
    </source>
</evidence>
<sequence length="882" mass="95240">MHRRTYRQTWLHHHLARMRLPMEPFYDNILAILTCTAMDPADKCEALLDMVEESGVLSPHDAEVLVRALLDTLESRGPESLLYTDTCHDDDDNSGHGDGNMDGVDNADLSDLDTCSSRRLRHDDVSFKQPASLAIKSLEKQRYPMHSPILSTTNTTNTTTTTTTTTNTTRVHPASSTASLFHINSRELNFAAPAFTPSFAMDRPSLAGSSMYMSSTPDAYYGASGPAYTTSGSTPADIDTEMTSMIARIDMQDDVSTIETNAPILQSTYSMDATNLIGQNHHYLPSFQTYDAHTIDSVDDSGADEAAEEAYWDMEESQGLNALSPHDVLQSIFVNIPFDHIQKVLEANMYNIESTMDYLLNNSERSESNSGASASSNWPSLTAPSGPSSHALKTTPSLLQSTVVSSGSSPNPSSETKQVCRHFILGQCYRSDCWYSHDPDALVCKFWLQGRCFKGDECEFVHGDRLSDRISATTNVQHSGADLQLSSQSQTSSSPDLGYSTKHQPAANLSNRYIPTSEPSPLASIGLHLAAEEEFPSLVSVSKSNSNPASTSLSSTPATHIPHSKSSSHRSRATTKIDFWGTTAKYNDVTKKPAPDPLLHGRGAGELTAAASLALKGRRTIVIGGSGASFAKSAAAGTTWSSASSGGESWSNTRDSTAASYSPIGDRVHLNSKWVSTGDTLAASYVEYRHEAIEVALNRNKLFQRATEAFLAGNKAAARALSLSAKRLNDEVEQLHNIAAKKIFTARNASSALVQSGSSSMASKAQPGSGIGGGGGSTATRKQLQHAQQSALLLKQQQSHTIDLHGLHASEAILMLQSTIESLMKAKFVGELVIITGTGHHSRTHRAKVLPEVRSYLQQGGWRPAEGTLHDRRGGMLVIQIK</sequence>
<dbReference type="EMBL" id="JAFCIX010000424">
    <property type="protein sequence ID" value="KAH6590718.1"/>
    <property type="molecule type" value="Genomic_DNA"/>
</dbReference>
<feature type="domain" description="Smr" evidence="7">
    <location>
        <begin position="802"/>
        <end position="882"/>
    </location>
</feature>
<dbReference type="SUPFAM" id="SSF160443">
    <property type="entry name" value="SMR domain-like"/>
    <property type="match status" value="1"/>
</dbReference>
<feature type="compositionally biased region" description="Low complexity" evidence="5">
    <location>
        <begin position="483"/>
        <end position="494"/>
    </location>
</feature>
<dbReference type="Pfam" id="PF08590">
    <property type="entry name" value="DUF1771"/>
    <property type="match status" value="1"/>
</dbReference>
<evidence type="ECO:0000256" key="3">
    <source>
        <dbReference type="ARBA" id="ARBA00022833"/>
    </source>
</evidence>
<feature type="region of interest" description="Disordered" evidence="5">
    <location>
        <begin position="757"/>
        <end position="782"/>
    </location>
</feature>
<dbReference type="SMART" id="SM00356">
    <property type="entry name" value="ZnF_C3H1"/>
    <property type="match status" value="2"/>
</dbReference>
<feature type="compositionally biased region" description="Low complexity" evidence="5">
    <location>
        <begin position="368"/>
        <end position="377"/>
    </location>
</feature>
<organism evidence="9 10">
    <name type="scientific">Batrachochytrium salamandrivorans</name>
    <dbReference type="NCBI Taxonomy" id="1357716"/>
    <lineage>
        <taxon>Eukaryota</taxon>
        <taxon>Fungi</taxon>
        <taxon>Fungi incertae sedis</taxon>
        <taxon>Chytridiomycota</taxon>
        <taxon>Chytridiomycota incertae sedis</taxon>
        <taxon>Chytridiomycetes</taxon>
        <taxon>Rhizophydiales</taxon>
        <taxon>Rhizophydiales incertae sedis</taxon>
        <taxon>Batrachochytrium</taxon>
    </lineage>
</organism>
<dbReference type="Pfam" id="PF02845">
    <property type="entry name" value="CUE"/>
    <property type="match status" value="1"/>
</dbReference>
<dbReference type="PROSITE" id="PS50828">
    <property type="entry name" value="SMR"/>
    <property type="match status" value="1"/>
</dbReference>
<dbReference type="InterPro" id="IPR002625">
    <property type="entry name" value="Smr_dom"/>
</dbReference>
<dbReference type="InterPro" id="IPR036855">
    <property type="entry name" value="Znf_CCCH_sf"/>
</dbReference>
<keyword evidence="3 4" id="KW-0862">Zinc</keyword>
<evidence type="ECO:0000256" key="5">
    <source>
        <dbReference type="SAM" id="MobiDB-lite"/>
    </source>
</evidence>
<dbReference type="SUPFAM" id="SSF90229">
    <property type="entry name" value="CCCH zinc finger"/>
    <property type="match status" value="1"/>
</dbReference>
<dbReference type="Gene3D" id="1.10.8.10">
    <property type="entry name" value="DNA helicase RuvA subunit, C-terminal domain"/>
    <property type="match status" value="1"/>
</dbReference>
<evidence type="ECO:0000259" key="8">
    <source>
        <dbReference type="PROSITE" id="PS51140"/>
    </source>
</evidence>
<evidence type="ECO:0000256" key="4">
    <source>
        <dbReference type="PROSITE-ProRule" id="PRU00723"/>
    </source>
</evidence>
<evidence type="ECO:0000313" key="10">
    <source>
        <dbReference type="Proteomes" id="UP001648503"/>
    </source>
</evidence>
<evidence type="ECO:0000259" key="7">
    <source>
        <dbReference type="PROSITE" id="PS50828"/>
    </source>
</evidence>
<feature type="region of interest" description="Disordered" evidence="5">
    <location>
        <begin position="81"/>
        <end position="105"/>
    </location>
</feature>